<dbReference type="InterPro" id="IPR026287">
    <property type="entry name" value="SoFic-like"/>
</dbReference>
<organism evidence="5 6">
    <name type="scientific">Salinivirga cyanobacteriivorans</name>
    <dbReference type="NCBI Taxonomy" id="1307839"/>
    <lineage>
        <taxon>Bacteria</taxon>
        <taxon>Pseudomonadati</taxon>
        <taxon>Bacteroidota</taxon>
        <taxon>Bacteroidia</taxon>
        <taxon>Bacteroidales</taxon>
        <taxon>Salinivirgaceae</taxon>
        <taxon>Salinivirga</taxon>
    </lineage>
</organism>
<accession>A0A0S2I4B4</accession>
<dbReference type="SUPFAM" id="SSF140931">
    <property type="entry name" value="Fic-like"/>
    <property type="match status" value="1"/>
</dbReference>
<evidence type="ECO:0000259" key="4">
    <source>
        <dbReference type="PROSITE" id="PS51459"/>
    </source>
</evidence>
<dbReference type="Pfam" id="PF02661">
    <property type="entry name" value="Fic"/>
    <property type="match status" value="1"/>
</dbReference>
<feature type="binding site" evidence="3">
    <location>
        <begin position="213"/>
        <end position="220"/>
    </location>
    <ligand>
        <name>ATP</name>
        <dbReference type="ChEBI" id="CHEBI:30616"/>
    </ligand>
</feature>
<dbReference type="InterPro" id="IPR003812">
    <property type="entry name" value="Fido"/>
</dbReference>
<dbReference type="Proteomes" id="UP000064893">
    <property type="component" value="Chromosome"/>
</dbReference>
<dbReference type="KEGG" id="blq:L21SP5_03213"/>
<evidence type="ECO:0000313" key="6">
    <source>
        <dbReference type="Proteomes" id="UP000064893"/>
    </source>
</evidence>
<proteinExistence type="predicted"/>
<name>A0A0S2I4B4_9BACT</name>
<dbReference type="InterPro" id="IPR025758">
    <property type="entry name" value="Fic/DOC_N"/>
</dbReference>
<dbReference type="RefSeq" id="WP_057954177.1">
    <property type="nucleotide sequence ID" value="NZ_CP013118.1"/>
</dbReference>
<keyword evidence="1" id="KW-0547">Nucleotide-binding</keyword>
<dbReference type="PROSITE" id="PS51459">
    <property type="entry name" value="FIDO"/>
    <property type="match status" value="1"/>
</dbReference>
<feature type="binding site" evidence="1">
    <location>
        <position position="75"/>
    </location>
    <ligand>
        <name>ATP</name>
        <dbReference type="ChEBI" id="CHEBI:30616"/>
    </ligand>
</feature>
<evidence type="ECO:0000313" key="5">
    <source>
        <dbReference type="EMBL" id="ALO16828.1"/>
    </source>
</evidence>
<feature type="active site" evidence="2">
    <location>
        <position position="209"/>
    </location>
</feature>
<evidence type="ECO:0000256" key="3">
    <source>
        <dbReference type="PIRSR" id="PIRSR640198-2"/>
    </source>
</evidence>
<feature type="binding site" evidence="1">
    <location>
        <begin position="214"/>
        <end position="220"/>
    </location>
    <ligand>
        <name>ATP</name>
        <dbReference type="ChEBI" id="CHEBI:30616"/>
    </ligand>
</feature>
<keyword evidence="6" id="KW-1185">Reference proteome</keyword>
<reference evidence="5 6" key="1">
    <citation type="submission" date="2015-11" db="EMBL/GenBank/DDBJ databases">
        <title>Description and complete genome sequence of a novel strain predominating in hypersaline microbial mats and representing a new family of the Bacteriodetes phylum.</title>
        <authorList>
            <person name="Spring S."/>
            <person name="Bunk B."/>
            <person name="Sproer C."/>
            <person name="Klenk H.-P."/>
        </authorList>
    </citation>
    <scope>NUCLEOTIDE SEQUENCE [LARGE SCALE GENOMIC DNA]</scope>
    <source>
        <strain evidence="5 6">L21-Spi-D4</strain>
    </source>
</reference>
<dbReference type="EMBL" id="CP013118">
    <property type="protein sequence ID" value="ALO16828.1"/>
    <property type="molecule type" value="Genomic_DNA"/>
</dbReference>
<feature type="binding site" evidence="3">
    <location>
        <begin position="251"/>
        <end position="252"/>
    </location>
    <ligand>
        <name>ATP</name>
        <dbReference type="ChEBI" id="CHEBI:30616"/>
    </ligand>
</feature>
<dbReference type="GO" id="GO:0005524">
    <property type="term" value="F:ATP binding"/>
    <property type="evidence" value="ECO:0007669"/>
    <property type="project" value="UniProtKB-KW"/>
</dbReference>
<dbReference type="InterPro" id="IPR048770">
    <property type="entry name" value="SoFic-like_C"/>
</dbReference>
<keyword evidence="1" id="KW-0067">ATP-binding</keyword>
<dbReference type="InterPro" id="IPR040198">
    <property type="entry name" value="Fido_containing"/>
</dbReference>
<gene>
    <name evidence="5" type="ORF">L21SP5_03213</name>
</gene>
<dbReference type="OrthoDB" id="9814400at2"/>
<dbReference type="STRING" id="1307839.L21SP5_03213"/>
<dbReference type="GO" id="GO:0016779">
    <property type="term" value="F:nucleotidyltransferase activity"/>
    <property type="evidence" value="ECO:0007669"/>
    <property type="project" value="UniProtKB-KW"/>
</dbReference>
<feature type="binding site" evidence="1">
    <location>
        <position position="209"/>
    </location>
    <ligand>
        <name>ATP</name>
        <dbReference type="ChEBI" id="CHEBI:30616"/>
    </ligand>
</feature>
<keyword evidence="5" id="KW-0808">Transferase</keyword>
<dbReference type="InterPro" id="IPR036597">
    <property type="entry name" value="Fido-like_dom_sf"/>
</dbReference>
<dbReference type="Pfam" id="PF21248">
    <property type="entry name" value="SoFic-like_C"/>
    <property type="match status" value="1"/>
</dbReference>
<dbReference type="PIRSF" id="PIRSF038925">
    <property type="entry name" value="AMP-prot_trans"/>
    <property type="match status" value="1"/>
</dbReference>
<dbReference type="EC" id="2.7.7.-" evidence="5"/>
<feature type="domain" description="Fido" evidence="4">
    <location>
        <begin position="122"/>
        <end position="273"/>
    </location>
</feature>
<protein>
    <submittedName>
        <fullName evidence="5">Adenosine monophosphate-protein transferase SoFic</fullName>
        <ecNumber evidence="5">2.7.7.-</ecNumber>
    </submittedName>
</protein>
<dbReference type="PANTHER" id="PTHR13504:SF35">
    <property type="entry name" value="PROTEIN ADENYLYLTRANSFERASE SOFIC"/>
    <property type="match status" value="1"/>
</dbReference>
<feature type="binding site" evidence="1">
    <location>
        <position position="251"/>
    </location>
    <ligand>
        <name>ATP</name>
        <dbReference type="ChEBI" id="CHEBI:30616"/>
    </ligand>
</feature>
<dbReference type="AlphaFoldDB" id="A0A0S2I4B4"/>
<sequence length="373" mass="43327">MSKDTIPYDRNRPYNNLPLLPPEDRQVVTIEVLKALNSANKALAELKGLARKLPNQSMLVNTIVLREAKASSEIENIFTTEDELYKTLTADESKINGSAKEVLRYREALWKGYNGVREEGKFTIDNLIEIYQIIQNVNDGIRPPQTETVIKKRGSGLLSGEVIYTPPRGKQKINEKLSNLIAYINDDKKYDYDPLIKLAVSHYQFEAIHPFRDGNGRVGRILSILIMNQKYLLDTPILYLSAYIIQRKDDYYRLLSEVTSRRQWKNWIIYMLKAVEETSVYTINKIEEIDRLFDRTLRLVEEKLPHIRKEVVEKLFEQPYTSPKRLLDKNLKSLNTAKKYLGQMEQLGILVPEKIGKEIVYLNIDLYNLLSKT</sequence>
<keyword evidence="5" id="KW-0548">Nucleotidyltransferase</keyword>
<dbReference type="PATRIC" id="fig|1307839.3.peg.3380"/>
<evidence type="ECO:0000256" key="2">
    <source>
        <dbReference type="PIRSR" id="PIRSR640198-1"/>
    </source>
</evidence>
<dbReference type="Pfam" id="PF13784">
    <property type="entry name" value="Fic_N"/>
    <property type="match status" value="1"/>
</dbReference>
<dbReference type="Gene3D" id="1.10.3290.10">
    <property type="entry name" value="Fido-like domain"/>
    <property type="match status" value="1"/>
</dbReference>
<dbReference type="PANTHER" id="PTHR13504">
    <property type="entry name" value="FIDO DOMAIN-CONTAINING PROTEIN DDB_G0283145"/>
    <property type="match status" value="1"/>
</dbReference>
<evidence type="ECO:0000256" key="1">
    <source>
        <dbReference type="PIRSR" id="PIRSR038925-1"/>
    </source>
</evidence>